<dbReference type="PANTHER" id="PTHR14969">
    <property type="entry name" value="SPHINGOSINE-1-PHOSPHATE PHOSPHOHYDROLASE"/>
    <property type="match status" value="1"/>
</dbReference>
<dbReference type="InterPro" id="IPR000326">
    <property type="entry name" value="PAP2/HPO"/>
</dbReference>
<evidence type="ECO:0000256" key="7">
    <source>
        <dbReference type="ARBA" id="ARBA00023136"/>
    </source>
</evidence>
<evidence type="ECO:0000256" key="8">
    <source>
        <dbReference type="ARBA" id="ARBA00032707"/>
    </source>
</evidence>
<evidence type="ECO:0000313" key="12">
    <source>
        <dbReference type="EMBL" id="QBF83583.1"/>
    </source>
</evidence>
<dbReference type="GO" id="GO:0005886">
    <property type="term" value="C:plasma membrane"/>
    <property type="evidence" value="ECO:0007669"/>
    <property type="project" value="UniProtKB-SubCell"/>
</dbReference>
<evidence type="ECO:0000259" key="11">
    <source>
        <dbReference type="SMART" id="SM00014"/>
    </source>
</evidence>
<dbReference type="SMART" id="SM00014">
    <property type="entry name" value="acidPPc"/>
    <property type="match status" value="1"/>
</dbReference>
<keyword evidence="5" id="KW-0378">Hydrolase</keyword>
<dbReference type="GO" id="GO:0050380">
    <property type="term" value="F:undecaprenyl-diphosphatase activity"/>
    <property type="evidence" value="ECO:0007669"/>
    <property type="project" value="UniProtKB-EC"/>
</dbReference>
<accession>A0A411PJ65</accession>
<keyword evidence="6 10" id="KW-1133">Transmembrane helix</keyword>
<protein>
    <recommendedName>
        <fullName evidence="2">undecaprenyl-diphosphate phosphatase</fullName>
        <ecNumber evidence="2">3.6.1.27</ecNumber>
    </recommendedName>
    <alternativeName>
        <fullName evidence="8">Undecaprenyl pyrophosphate phosphatase</fullName>
    </alternativeName>
</protein>
<dbReference type="EC" id="3.6.1.27" evidence="2"/>
<feature type="transmembrane region" description="Helical" evidence="10">
    <location>
        <begin position="28"/>
        <end position="51"/>
    </location>
</feature>
<dbReference type="AlphaFoldDB" id="A0A411PJ65"/>
<dbReference type="RefSeq" id="WP_130600841.1">
    <property type="nucleotide sequence ID" value="NZ_CP036200.1"/>
</dbReference>
<keyword evidence="3" id="KW-1003">Cell membrane</keyword>
<dbReference type="SUPFAM" id="SSF48317">
    <property type="entry name" value="Acid phosphatase/Vanadium-dependent haloperoxidase"/>
    <property type="match status" value="1"/>
</dbReference>
<dbReference type="Gene3D" id="1.20.144.10">
    <property type="entry name" value="Phosphatidic acid phosphatase type 2/haloperoxidase"/>
    <property type="match status" value="1"/>
</dbReference>
<proteinExistence type="predicted"/>
<evidence type="ECO:0000256" key="10">
    <source>
        <dbReference type="SAM" id="Phobius"/>
    </source>
</evidence>
<dbReference type="Pfam" id="PF01569">
    <property type="entry name" value="PAP2"/>
    <property type="match status" value="1"/>
</dbReference>
<evidence type="ECO:0000256" key="2">
    <source>
        <dbReference type="ARBA" id="ARBA00012374"/>
    </source>
</evidence>
<evidence type="ECO:0000256" key="1">
    <source>
        <dbReference type="ARBA" id="ARBA00004651"/>
    </source>
</evidence>
<gene>
    <name evidence="12" type="ORF">EXU30_13425</name>
</gene>
<evidence type="ECO:0000256" key="9">
    <source>
        <dbReference type="ARBA" id="ARBA00047594"/>
    </source>
</evidence>
<feature type="transmembrane region" description="Helical" evidence="10">
    <location>
        <begin position="152"/>
        <end position="170"/>
    </location>
</feature>
<feature type="transmembrane region" description="Helical" evidence="10">
    <location>
        <begin position="57"/>
        <end position="76"/>
    </location>
</feature>
<sequence length="171" mass="18977">MKQQLGYWDQQWFYKTVNFAQMRDLQALALRISSTGNGPLYVVAALALLLIHEQGSAFFYAGMVSFAIELPLYLLLKNAIRRTRPCHSLAGISASFEPSDKFSLPSGHSAAAFVMASLVYWFFPVMAPLTFAWASLIAISRVMLGVHYPLDIVAGMSLGMGSVWCAYNLFH</sequence>
<evidence type="ECO:0000313" key="13">
    <source>
        <dbReference type="Proteomes" id="UP000291106"/>
    </source>
</evidence>
<evidence type="ECO:0000256" key="6">
    <source>
        <dbReference type="ARBA" id="ARBA00022989"/>
    </source>
</evidence>
<dbReference type="KEGG" id="smai:EXU30_13425"/>
<evidence type="ECO:0000256" key="3">
    <source>
        <dbReference type="ARBA" id="ARBA00022475"/>
    </source>
</evidence>
<keyword evidence="13" id="KW-1185">Reference proteome</keyword>
<feature type="transmembrane region" description="Helical" evidence="10">
    <location>
        <begin position="118"/>
        <end position="140"/>
    </location>
</feature>
<evidence type="ECO:0000256" key="4">
    <source>
        <dbReference type="ARBA" id="ARBA00022692"/>
    </source>
</evidence>
<dbReference type="PANTHER" id="PTHR14969:SF62">
    <property type="entry name" value="DECAPRENYLPHOSPHORYL-5-PHOSPHORIBOSE PHOSPHATASE RV3807C-RELATED"/>
    <property type="match status" value="1"/>
</dbReference>
<evidence type="ECO:0000256" key="5">
    <source>
        <dbReference type="ARBA" id="ARBA00022801"/>
    </source>
</evidence>
<organism evidence="12 13">
    <name type="scientific">Shewanella maritima</name>
    <dbReference type="NCBI Taxonomy" id="2520507"/>
    <lineage>
        <taxon>Bacteria</taxon>
        <taxon>Pseudomonadati</taxon>
        <taxon>Pseudomonadota</taxon>
        <taxon>Gammaproteobacteria</taxon>
        <taxon>Alteromonadales</taxon>
        <taxon>Shewanellaceae</taxon>
        <taxon>Shewanella</taxon>
    </lineage>
</organism>
<comment type="catalytic activity">
    <reaction evidence="9">
        <text>di-trans,octa-cis-undecaprenyl diphosphate + H2O = di-trans,octa-cis-undecaprenyl phosphate + phosphate + H(+)</text>
        <dbReference type="Rhea" id="RHEA:28094"/>
        <dbReference type="ChEBI" id="CHEBI:15377"/>
        <dbReference type="ChEBI" id="CHEBI:15378"/>
        <dbReference type="ChEBI" id="CHEBI:43474"/>
        <dbReference type="ChEBI" id="CHEBI:58405"/>
        <dbReference type="ChEBI" id="CHEBI:60392"/>
        <dbReference type="EC" id="3.6.1.27"/>
    </reaction>
</comment>
<reference evidence="12 13" key="1">
    <citation type="submission" date="2019-02" db="EMBL/GenBank/DDBJ databases">
        <title>Shewanella sp. D4-2 isolated from Dokdo Island.</title>
        <authorList>
            <person name="Baek K."/>
        </authorList>
    </citation>
    <scope>NUCLEOTIDE SEQUENCE [LARGE SCALE GENOMIC DNA]</scope>
    <source>
        <strain evidence="12 13">D4-2</strain>
    </source>
</reference>
<name>A0A411PJ65_9GAMM</name>
<comment type="subcellular location">
    <subcellularLocation>
        <location evidence="1">Cell membrane</location>
        <topology evidence="1">Multi-pass membrane protein</topology>
    </subcellularLocation>
</comment>
<keyword evidence="4 10" id="KW-0812">Transmembrane</keyword>
<dbReference type="EMBL" id="CP036200">
    <property type="protein sequence ID" value="QBF83583.1"/>
    <property type="molecule type" value="Genomic_DNA"/>
</dbReference>
<dbReference type="Proteomes" id="UP000291106">
    <property type="component" value="Chromosome"/>
</dbReference>
<dbReference type="InterPro" id="IPR036938">
    <property type="entry name" value="PAP2/HPO_sf"/>
</dbReference>
<feature type="domain" description="Phosphatidic acid phosphatase type 2/haloperoxidase" evidence="11">
    <location>
        <begin position="54"/>
        <end position="167"/>
    </location>
</feature>
<dbReference type="OrthoDB" id="9780507at2"/>
<keyword evidence="7 10" id="KW-0472">Membrane</keyword>